<dbReference type="GO" id="GO:0003676">
    <property type="term" value="F:nucleic acid binding"/>
    <property type="evidence" value="ECO:0007669"/>
    <property type="project" value="InterPro"/>
</dbReference>
<dbReference type="EMBL" id="JAEHHL010000001">
    <property type="protein sequence ID" value="MBK0398407.1"/>
    <property type="molecule type" value="Genomic_DNA"/>
</dbReference>
<gene>
    <name evidence="5 8" type="primary">prmC</name>
    <name evidence="8" type="ORF">H0I76_04330</name>
</gene>
<dbReference type="NCBIfam" id="TIGR00536">
    <property type="entry name" value="hemK_fam"/>
    <property type="match status" value="1"/>
</dbReference>
<feature type="binding site" evidence="5">
    <location>
        <position position="185"/>
    </location>
    <ligand>
        <name>S-adenosyl-L-methionine</name>
        <dbReference type="ChEBI" id="CHEBI:59789"/>
    </ligand>
</feature>
<dbReference type="NCBIfam" id="TIGR03534">
    <property type="entry name" value="RF_mod_PrmC"/>
    <property type="match status" value="1"/>
</dbReference>
<keyword evidence="9" id="KW-1185">Reference proteome</keyword>
<comment type="caution">
    <text evidence="8">The sequence shown here is derived from an EMBL/GenBank/DDBJ whole genome shotgun (WGS) entry which is preliminary data.</text>
</comment>
<keyword evidence="2 5" id="KW-0808">Transferase</keyword>
<dbReference type="Pfam" id="PF05175">
    <property type="entry name" value="MTS"/>
    <property type="match status" value="1"/>
</dbReference>
<feature type="binding site" evidence="5">
    <location>
        <begin position="119"/>
        <end position="123"/>
    </location>
    <ligand>
        <name>S-adenosyl-L-methionine</name>
        <dbReference type="ChEBI" id="CHEBI:59789"/>
    </ligand>
</feature>
<accession>A0A8J7M5V4</accession>
<feature type="domain" description="Release factor glutamine methyltransferase N-terminal" evidence="7">
    <location>
        <begin position="7"/>
        <end position="77"/>
    </location>
</feature>
<feature type="binding site" evidence="5">
    <location>
        <position position="142"/>
    </location>
    <ligand>
        <name>S-adenosyl-L-methionine</name>
        <dbReference type="ChEBI" id="CHEBI:59789"/>
    </ligand>
</feature>
<protein>
    <recommendedName>
        <fullName evidence="5">Release factor glutamine methyltransferase</fullName>
        <shortName evidence="5">RF MTase</shortName>
        <ecNumber evidence="5">2.1.1.297</ecNumber>
    </recommendedName>
    <alternativeName>
        <fullName evidence="5">N5-glutamine methyltransferase PrmC</fullName>
    </alternativeName>
    <alternativeName>
        <fullName evidence="5">Protein-(glutamine-N5) MTase PrmC</fullName>
    </alternativeName>
    <alternativeName>
        <fullName evidence="5">Protein-glutamine N-methyltransferase PrmC</fullName>
    </alternativeName>
</protein>
<feature type="binding site" evidence="5">
    <location>
        <position position="171"/>
    </location>
    <ligand>
        <name>S-adenosyl-L-methionine</name>
        <dbReference type="ChEBI" id="CHEBI:59789"/>
    </ligand>
</feature>
<dbReference type="Gene3D" id="3.40.50.150">
    <property type="entry name" value="Vaccinia Virus protein VP39"/>
    <property type="match status" value="1"/>
</dbReference>
<evidence type="ECO:0000313" key="9">
    <source>
        <dbReference type="Proteomes" id="UP000655420"/>
    </source>
</evidence>
<organism evidence="8 9">
    <name type="scientific">Thermohalobaculum xanthum</name>
    <dbReference type="NCBI Taxonomy" id="2753746"/>
    <lineage>
        <taxon>Bacteria</taxon>
        <taxon>Pseudomonadati</taxon>
        <taxon>Pseudomonadota</taxon>
        <taxon>Alphaproteobacteria</taxon>
        <taxon>Rhodobacterales</taxon>
        <taxon>Paracoccaceae</taxon>
        <taxon>Thermohalobaculum</taxon>
    </lineage>
</organism>
<dbReference type="PANTHER" id="PTHR18895">
    <property type="entry name" value="HEMK METHYLTRANSFERASE"/>
    <property type="match status" value="1"/>
</dbReference>
<dbReference type="GO" id="GO:0102559">
    <property type="term" value="F:peptide chain release factor N(5)-glutamine methyltransferase activity"/>
    <property type="evidence" value="ECO:0007669"/>
    <property type="project" value="UniProtKB-EC"/>
</dbReference>
<dbReference type="AlphaFoldDB" id="A0A8J7M5V4"/>
<sequence>MSQTRAEAIRRGSARLSAAGVPGADRDARLLYRWAAGLSGAGLASGLQDPASPGELARFGEALARREARVPVSQITGLRTFWGRDFRVTPAVLDPRPETETLIDAALSGSAARRVLDLGTGTGCILVTLLAEWPEAIGTGVDVSPDALAVAADNAAAHDVAGRARFVLSDWFDAVSGEFDLIVSNPPYIAEAEMADLEPEVALHEPRIALTPGGDGLDAYRAIAAGAGAHLAPGGRILVEVGVHQARAVAAIFSAAGLVHHEILRDLNGHERVVLVQSARKMAENR</sequence>
<comment type="catalytic activity">
    <reaction evidence="4 5">
        <text>L-glutaminyl-[peptide chain release factor] + S-adenosyl-L-methionine = N(5)-methyl-L-glutaminyl-[peptide chain release factor] + S-adenosyl-L-homocysteine + H(+)</text>
        <dbReference type="Rhea" id="RHEA:42896"/>
        <dbReference type="Rhea" id="RHEA-COMP:10271"/>
        <dbReference type="Rhea" id="RHEA-COMP:10272"/>
        <dbReference type="ChEBI" id="CHEBI:15378"/>
        <dbReference type="ChEBI" id="CHEBI:30011"/>
        <dbReference type="ChEBI" id="CHEBI:57856"/>
        <dbReference type="ChEBI" id="CHEBI:59789"/>
        <dbReference type="ChEBI" id="CHEBI:61891"/>
        <dbReference type="EC" id="2.1.1.297"/>
    </reaction>
</comment>
<dbReference type="PROSITE" id="PS00092">
    <property type="entry name" value="N6_MTASE"/>
    <property type="match status" value="1"/>
</dbReference>
<dbReference type="Gene3D" id="1.10.8.10">
    <property type="entry name" value="DNA helicase RuvA subunit, C-terminal domain"/>
    <property type="match status" value="1"/>
</dbReference>
<keyword evidence="3 5" id="KW-0949">S-adenosyl-L-methionine</keyword>
<feature type="domain" description="Methyltransferase small" evidence="6">
    <location>
        <begin position="106"/>
        <end position="214"/>
    </location>
</feature>
<dbReference type="HAMAP" id="MF_02126">
    <property type="entry name" value="RF_methyltr_PrmC"/>
    <property type="match status" value="1"/>
</dbReference>
<evidence type="ECO:0000259" key="7">
    <source>
        <dbReference type="Pfam" id="PF17827"/>
    </source>
</evidence>
<comment type="similarity">
    <text evidence="5">Belongs to the protein N5-glutamine methyltransferase family. PrmC subfamily.</text>
</comment>
<dbReference type="RefSeq" id="WP_200607455.1">
    <property type="nucleotide sequence ID" value="NZ_JAEHHL010000001.1"/>
</dbReference>
<evidence type="ECO:0000256" key="1">
    <source>
        <dbReference type="ARBA" id="ARBA00022603"/>
    </source>
</evidence>
<comment type="function">
    <text evidence="5">Methylates the class 1 translation termination release factors RF1/PrfA and RF2/PrfB on the glutamine residue of the universally conserved GGQ motif.</text>
</comment>
<dbReference type="InterPro" id="IPR019874">
    <property type="entry name" value="RF_methyltr_PrmC"/>
</dbReference>
<dbReference type="CDD" id="cd02440">
    <property type="entry name" value="AdoMet_MTases"/>
    <property type="match status" value="1"/>
</dbReference>
<dbReference type="Pfam" id="PF17827">
    <property type="entry name" value="PrmC_N"/>
    <property type="match status" value="1"/>
</dbReference>
<name>A0A8J7M5V4_9RHOB</name>
<dbReference type="InterPro" id="IPR004556">
    <property type="entry name" value="HemK-like"/>
</dbReference>
<dbReference type="PANTHER" id="PTHR18895:SF74">
    <property type="entry name" value="MTRF1L RELEASE FACTOR GLUTAMINE METHYLTRANSFERASE"/>
    <property type="match status" value="1"/>
</dbReference>
<dbReference type="Proteomes" id="UP000655420">
    <property type="component" value="Unassembled WGS sequence"/>
</dbReference>
<proteinExistence type="inferred from homology"/>
<evidence type="ECO:0000256" key="5">
    <source>
        <dbReference type="HAMAP-Rule" id="MF_02126"/>
    </source>
</evidence>
<evidence type="ECO:0000256" key="3">
    <source>
        <dbReference type="ARBA" id="ARBA00022691"/>
    </source>
</evidence>
<evidence type="ECO:0000259" key="6">
    <source>
        <dbReference type="Pfam" id="PF05175"/>
    </source>
</evidence>
<feature type="binding site" evidence="5">
    <location>
        <begin position="185"/>
        <end position="188"/>
    </location>
    <ligand>
        <name>substrate</name>
    </ligand>
</feature>
<keyword evidence="1 5" id="KW-0489">Methyltransferase</keyword>
<reference evidence="8" key="1">
    <citation type="submission" date="2020-12" db="EMBL/GenBank/DDBJ databases">
        <title>Bacterial taxonomy.</title>
        <authorList>
            <person name="Pan X."/>
        </authorList>
    </citation>
    <scope>NUCLEOTIDE SEQUENCE</scope>
    <source>
        <strain evidence="8">M0105</strain>
    </source>
</reference>
<dbReference type="InterPro" id="IPR040758">
    <property type="entry name" value="PrmC_N"/>
</dbReference>
<dbReference type="GO" id="GO:0032259">
    <property type="term" value="P:methylation"/>
    <property type="evidence" value="ECO:0007669"/>
    <property type="project" value="UniProtKB-KW"/>
</dbReference>
<evidence type="ECO:0000256" key="4">
    <source>
        <dbReference type="ARBA" id="ARBA00048391"/>
    </source>
</evidence>
<dbReference type="InterPro" id="IPR029063">
    <property type="entry name" value="SAM-dependent_MTases_sf"/>
</dbReference>
<evidence type="ECO:0000313" key="8">
    <source>
        <dbReference type="EMBL" id="MBK0398407.1"/>
    </source>
</evidence>
<dbReference type="SUPFAM" id="SSF53335">
    <property type="entry name" value="S-adenosyl-L-methionine-dependent methyltransferases"/>
    <property type="match status" value="1"/>
</dbReference>
<dbReference type="EC" id="2.1.1.297" evidence="5"/>
<dbReference type="InterPro" id="IPR002052">
    <property type="entry name" value="DNA_methylase_N6_adenine_CS"/>
</dbReference>
<dbReference type="InterPro" id="IPR007848">
    <property type="entry name" value="Small_mtfrase_dom"/>
</dbReference>
<evidence type="ECO:0000256" key="2">
    <source>
        <dbReference type="ARBA" id="ARBA00022679"/>
    </source>
</evidence>
<dbReference type="InterPro" id="IPR050320">
    <property type="entry name" value="N5-glutamine_MTase"/>
</dbReference>